<comment type="caution">
    <text evidence="2">The sequence shown here is derived from an EMBL/GenBank/DDBJ whole genome shotgun (WGS) entry which is preliminary data.</text>
</comment>
<dbReference type="Proteomes" id="UP000005512">
    <property type="component" value="Unassembled WGS sequence"/>
</dbReference>
<dbReference type="HOGENOM" id="CLU_072939_0_1_6"/>
<dbReference type="InterPro" id="IPR036249">
    <property type="entry name" value="Thioredoxin-like_sf"/>
</dbReference>
<dbReference type="Pfam" id="PF04399">
    <property type="entry name" value="Glutaredoxin2_C"/>
    <property type="match status" value="1"/>
</dbReference>
<dbReference type="InterPro" id="IPR011767">
    <property type="entry name" value="GLR_AS"/>
</dbReference>
<name>D1NZ38_9GAMM</name>
<dbReference type="NCBIfam" id="NF007702">
    <property type="entry name" value="PRK10387.1"/>
    <property type="match status" value="1"/>
</dbReference>
<organism evidence="2 3">
    <name type="scientific">Providencia rustigianii DSM 4541</name>
    <dbReference type="NCBI Taxonomy" id="500637"/>
    <lineage>
        <taxon>Bacteria</taxon>
        <taxon>Pseudomonadati</taxon>
        <taxon>Pseudomonadota</taxon>
        <taxon>Gammaproteobacteria</taxon>
        <taxon>Enterobacterales</taxon>
        <taxon>Morganellaceae</taxon>
        <taxon>Providencia</taxon>
    </lineage>
</organism>
<dbReference type="InterPro" id="IPR011901">
    <property type="entry name" value="Grx2"/>
</dbReference>
<dbReference type="Pfam" id="PF13417">
    <property type="entry name" value="GST_N_3"/>
    <property type="match status" value="1"/>
</dbReference>
<dbReference type="SUPFAM" id="SSF47616">
    <property type="entry name" value="GST C-terminal domain-like"/>
    <property type="match status" value="1"/>
</dbReference>
<dbReference type="Gene3D" id="1.20.1050.10">
    <property type="match status" value="1"/>
</dbReference>
<dbReference type="InterPro" id="IPR007494">
    <property type="entry name" value="Glutaredoxin2_C"/>
</dbReference>
<protein>
    <submittedName>
        <fullName evidence="2">Glutaredoxin, GrxB family</fullName>
    </submittedName>
</protein>
<dbReference type="EMBL" id="ABXV02000011">
    <property type="protein sequence ID" value="EFB73736.1"/>
    <property type="molecule type" value="Genomic_DNA"/>
</dbReference>
<sequence length="265" mass="31084">MIKFFIFYFFCYLKNKLMILVNETLFIATTKVNIKYTVMRSLVFYHIISEVLMKLYIYDHCPFCVRARMIFGFKKIAVEEIILLDSDIETPTKMIGRKMVPILQKNDGSYLPESLDIVRYIDQLKEPQYASGEMSTEIDNWYKAVSSTVSKLVTPRFTESEFPETNTPEAKATYIQRVSKFHGDLDVLRKETHTLLIELEPHMDLLDLWLEKRDVNTVDINDFIIFPVLRSLSIVKEISFSTNIHNYMNKISKATEINLLFTQAR</sequence>
<keyword evidence="3" id="KW-1185">Reference proteome</keyword>
<dbReference type="NCBIfam" id="TIGR02182">
    <property type="entry name" value="GRXB"/>
    <property type="match status" value="1"/>
</dbReference>
<accession>D1NZ38</accession>
<dbReference type="CDD" id="cd03037">
    <property type="entry name" value="GST_N_GRX2"/>
    <property type="match status" value="1"/>
</dbReference>
<feature type="domain" description="GST N-terminal" evidence="1">
    <location>
        <begin position="51"/>
        <end position="129"/>
    </location>
</feature>
<dbReference type="GO" id="GO:0005829">
    <property type="term" value="C:cytosol"/>
    <property type="evidence" value="ECO:0007669"/>
    <property type="project" value="InterPro"/>
</dbReference>
<dbReference type="Gene3D" id="3.40.30.10">
    <property type="entry name" value="Glutaredoxin"/>
    <property type="match status" value="1"/>
</dbReference>
<dbReference type="eggNOG" id="COG2999">
    <property type="taxonomic scope" value="Bacteria"/>
</dbReference>
<evidence type="ECO:0000259" key="1">
    <source>
        <dbReference type="PROSITE" id="PS50404"/>
    </source>
</evidence>
<dbReference type="PROSITE" id="PS50404">
    <property type="entry name" value="GST_NTER"/>
    <property type="match status" value="1"/>
</dbReference>
<dbReference type="InterPro" id="IPR036282">
    <property type="entry name" value="Glutathione-S-Trfase_C_sf"/>
</dbReference>
<reference evidence="2" key="1">
    <citation type="submission" date="2009-12" db="EMBL/GenBank/DDBJ databases">
        <authorList>
            <person name="Weinstock G."/>
            <person name="Sodergren E."/>
            <person name="Clifton S."/>
            <person name="Fulton L."/>
            <person name="Fulton B."/>
            <person name="Courtney L."/>
            <person name="Fronick C."/>
            <person name="Harrison M."/>
            <person name="Strong C."/>
            <person name="Farmer C."/>
            <person name="Delahaunty K."/>
            <person name="Markovic C."/>
            <person name="Hall O."/>
            <person name="Minx P."/>
            <person name="Tomlinson C."/>
            <person name="Mitreva M."/>
            <person name="Nelson J."/>
            <person name="Hou S."/>
            <person name="Wollam A."/>
            <person name="Pepin K.H."/>
            <person name="Johnson M."/>
            <person name="Bhonagiri V."/>
            <person name="Nash W.E."/>
            <person name="Warren W."/>
            <person name="Chinwalla A."/>
            <person name="Mardis E.R."/>
            <person name="Wilson R.K."/>
        </authorList>
    </citation>
    <scope>NUCLEOTIDE SEQUENCE [LARGE SCALE GENOMIC DNA]</scope>
    <source>
        <strain evidence="2">DSM 4541</strain>
    </source>
</reference>
<dbReference type="SUPFAM" id="SSF52833">
    <property type="entry name" value="Thioredoxin-like"/>
    <property type="match status" value="1"/>
</dbReference>
<dbReference type="AlphaFoldDB" id="D1NZ38"/>
<proteinExistence type="predicted"/>
<gene>
    <name evidence="2" type="primary">grxB</name>
    <name evidence="2" type="ORF">PROVRUST_05008</name>
</gene>
<dbReference type="InterPro" id="IPR004045">
    <property type="entry name" value="Glutathione_S-Trfase_N"/>
</dbReference>
<evidence type="ECO:0000313" key="2">
    <source>
        <dbReference type="EMBL" id="EFB73736.1"/>
    </source>
</evidence>
<evidence type="ECO:0000313" key="3">
    <source>
        <dbReference type="Proteomes" id="UP000005512"/>
    </source>
</evidence>
<dbReference type="PROSITE" id="PS00195">
    <property type="entry name" value="GLUTAREDOXIN_1"/>
    <property type="match status" value="1"/>
</dbReference>
<dbReference type="STRING" id="500637.PROVRUST_05008"/>
<dbReference type="PROSITE" id="PS51354">
    <property type="entry name" value="GLUTAREDOXIN_2"/>
    <property type="match status" value="1"/>
</dbReference>